<proteinExistence type="predicted"/>
<organism evidence="1 2">
    <name type="scientific">Neodiprion lecontei</name>
    <name type="common">Redheaded pine sawfly</name>
    <dbReference type="NCBI Taxonomy" id="441921"/>
    <lineage>
        <taxon>Eukaryota</taxon>
        <taxon>Metazoa</taxon>
        <taxon>Ecdysozoa</taxon>
        <taxon>Arthropoda</taxon>
        <taxon>Hexapoda</taxon>
        <taxon>Insecta</taxon>
        <taxon>Pterygota</taxon>
        <taxon>Neoptera</taxon>
        <taxon>Endopterygota</taxon>
        <taxon>Hymenoptera</taxon>
        <taxon>Tenthredinoidea</taxon>
        <taxon>Diprionidae</taxon>
        <taxon>Diprioninae</taxon>
        <taxon>Neodiprion</taxon>
    </lineage>
</organism>
<dbReference type="RefSeq" id="XP_046590233.1">
    <property type="nucleotide sequence ID" value="XM_046734277.1"/>
</dbReference>
<protein>
    <submittedName>
        <fullName evidence="2">Uncharacterized protein LOC124293426</fullName>
    </submittedName>
</protein>
<gene>
    <name evidence="2" type="primary">LOC124293426</name>
</gene>
<dbReference type="Proteomes" id="UP000829291">
    <property type="component" value="Chromosome 3"/>
</dbReference>
<evidence type="ECO:0000313" key="1">
    <source>
        <dbReference type="Proteomes" id="UP000829291"/>
    </source>
</evidence>
<evidence type="ECO:0000313" key="2">
    <source>
        <dbReference type="RefSeq" id="XP_046590233.1"/>
    </source>
</evidence>
<keyword evidence="1" id="KW-1185">Reference proteome</keyword>
<name>A0ABM3FQD6_NEOLC</name>
<dbReference type="GeneID" id="124293426"/>
<accession>A0ABM3FQD6</accession>
<reference evidence="2" key="1">
    <citation type="submission" date="2025-08" db="UniProtKB">
        <authorList>
            <consortium name="RefSeq"/>
        </authorList>
    </citation>
    <scope>IDENTIFICATION</scope>
    <source>
        <tissue evidence="2">Thorax and Abdomen</tissue>
    </source>
</reference>
<sequence length="111" mass="12878">MLNDYFALNVRDESARWFVYPDIPSHYVFKKSNVDGAIVSRWEKRQRRHDAFGQMYSLSPAQIELFHLRLLLLKVKGAKSFKDLRTVDGQVCETFTATCLALGFIEDDDES</sequence>